<dbReference type="AlphaFoldDB" id="A0AAN7WAS3"/>
<feature type="compositionally biased region" description="Polar residues" evidence="1">
    <location>
        <begin position="7"/>
        <end position="23"/>
    </location>
</feature>
<accession>A0AAN7WAS3</accession>
<gene>
    <name evidence="2" type="ORF">LTR97_003348</name>
</gene>
<evidence type="ECO:0000313" key="3">
    <source>
        <dbReference type="Proteomes" id="UP001310594"/>
    </source>
</evidence>
<comment type="caution">
    <text evidence="2">The sequence shown here is derived from an EMBL/GenBank/DDBJ whole genome shotgun (WGS) entry which is preliminary data.</text>
</comment>
<evidence type="ECO:0000313" key="2">
    <source>
        <dbReference type="EMBL" id="KAK5704330.1"/>
    </source>
</evidence>
<name>A0AAN7WAS3_9PEZI</name>
<feature type="region of interest" description="Disordered" evidence="1">
    <location>
        <begin position="1"/>
        <end position="24"/>
    </location>
</feature>
<reference evidence="2" key="1">
    <citation type="submission" date="2023-08" db="EMBL/GenBank/DDBJ databases">
        <title>Black Yeasts Isolated from many extreme environments.</title>
        <authorList>
            <person name="Coleine C."/>
            <person name="Stajich J.E."/>
            <person name="Selbmann L."/>
        </authorList>
    </citation>
    <scope>NUCLEOTIDE SEQUENCE</scope>
    <source>
        <strain evidence="2">CCFEE 5810</strain>
    </source>
</reference>
<organism evidence="2 3">
    <name type="scientific">Elasticomyces elasticus</name>
    <dbReference type="NCBI Taxonomy" id="574655"/>
    <lineage>
        <taxon>Eukaryota</taxon>
        <taxon>Fungi</taxon>
        <taxon>Dikarya</taxon>
        <taxon>Ascomycota</taxon>
        <taxon>Pezizomycotina</taxon>
        <taxon>Dothideomycetes</taxon>
        <taxon>Dothideomycetidae</taxon>
        <taxon>Mycosphaerellales</taxon>
        <taxon>Teratosphaeriaceae</taxon>
        <taxon>Elasticomyces</taxon>
    </lineage>
</organism>
<dbReference type="Proteomes" id="UP001310594">
    <property type="component" value="Unassembled WGS sequence"/>
</dbReference>
<protein>
    <submittedName>
        <fullName evidence="2">Uncharacterized protein</fullName>
    </submittedName>
</protein>
<sequence>MCEASESIPNAKSPSVPDQTDLCSATDEPIANQDFLDDTTYGDGMAFHADTDSEHDLIAITNFNSEDEDDMLFSSGASNDGIASSAIHALPPELRNAIYRYVLLGDARIDIGTAYGHPPQPGLLQADRQIRREATGIYYAENLFSFHIQDCDASVYIQWCSSSERRRDSEMAFCAECFRSPLSLHNLLRWVKAWYDHDINCVPGFGDQNTLGQPDPGHALAHLFVLLYRQRLDHNQVSWEQIKAYVEAVHASWAAIDPGCAESQ</sequence>
<proteinExistence type="predicted"/>
<dbReference type="EMBL" id="JAVRQU010000004">
    <property type="protein sequence ID" value="KAK5704330.1"/>
    <property type="molecule type" value="Genomic_DNA"/>
</dbReference>
<evidence type="ECO:0000256" key="1">
    <source>
        <dbReference type="SAM" id="MobiDB-lite"/>
    </source>
</evidence>